<evidence type="ECO:0000313" key="1">
    <source>
        <dbReference type="EMBL" id="MQN82916.1"/>
    </source>
</evidence>
<dbReference type="Proteomes" id="UP000421408">
    <property type="component" value="Unassembled WGS sequence"/>
</dbReference>
<reference evidence="2" key="1">
    <citation type="submission" date="2019-09" db="EMBL/GenBank/DDBJ databases">
        <title>Distinct polysaccharide growth profiles of human intestinal Prevotella copri isolates.</title>
        <authorList>
            <person name="Fehlner-Peach H."/>
            <person name="Magnabosco C."/>
            <person name="Raghavan V."/>
            <person name="Scher J.U."/>
            <person name="Tett A."/>
            <person name="Cox L.M."/>
            <person name="Gottsegen C."/>
            <person name="Watters A."/>
            <person name="Wiltshire- Gordon J.D."/>
            <person name="Segata N."/>
            <person name="Bonneau R."/>
            <person name="Littman D.R."/>
        </authorList>
    </citation>
    <scope>NUCLEOTIDE SEQUENCE [LARGE SCALE GENOMIC DNA]</scope>
    <source>
        <strain evidence="2">iAA108</strain>
    </source>
</reference>
<name>A0AA90UVF6_9BACT</name>
<accession>A0AA90UVF6</accession>
<comment type="caution">
    <text evidence="1">The sequence shown here is derived from an EMBL/GenBank/DDBJ whole genome shotgun (WGS) entry which is preliminary data.</text>
</comment>
<dbReference type="RefSeq" id="WP_153118281.1">
    <property type="nucleotide sequence ID" value="NZ_VZCC01000008.1"/>
</dbReference>
<dbReference type="AlphaFoldDB" id="A0AA90UVF6"/>
<protein>
    <submittedName>
        <fullName evidence="1">Uncharacterized protein</fullName>
    </submittedName>
</protein>
<proteinExistence type="predicted"/>
<organism evidence="1 2">
    <name type="scientific">Segatella copri</name>
    <dbReference type="NCBI Taxonomy" id="165179"/>
    <lineage>
        <taxon>Bacteria</taxon>
        <taxon>Pseudomonadati</taxon>
        <taxon>Bacteroidota</taxon>
        <taxon>Bacteroidia</taxon>
        <taxon>Bacteroidales</taxon>
        <taxon>Prevotellaceae</taxon>
        <taxon>Segatella</taxon>
    </lineage>
</organism>
<sequence>MTKENINKYLVNKAVDKMTEYLIQDYKIGIDQAIDFIYNSDTYQKLEDSRTGLYIQSPAYIYQLLDKEYKTGTFC</sequence>
<evidence type="ECO:0000313" key="2">
    <source>
        <dbReference type="Proteomes" id="UP000421408"/>
    </source>
</evidence>
<gene>
    <name evidence="1" type="ORF">F7D74_02670</name>
</gene>
<dbReference type="EMBL" id="VZCC01000008">
    <property type="protein sequence ID" value="MQN82916.1"/>
    <property type="molecule type" value="Genomic_DNA"/>
</dbReference>